<evidence type="ECO:0000313" key="2">
    <source>
        <dbReference type="Proteomes" id="UP000316778"/>
    </source>
</evidence>
<dbReference type="AlphaFoldDB" id="A0A562T6X1"/>
<organism evidence="1 2">
    <name type="scientific">Chitinophaga japonensis</name>
    <name type="common">Flexibacter japonensis</name>
    <dbReference type="NCBI Taxonomy" id="104662"/>
    <lineage>
        <taxon>Bacteria</taxon>
        <taxon>Pseudomonadati</taxon>
        <taxon>Bacteroidota</taxon>
        <taxon>Chitinophagia</taxon>
        <taxon>Chitinophagales</taxon>
        <taxon>Chitinophagaceae</taxon>
        <taxon>Chitinophaga</taxon>
    </lineage>
</organism>
<dbReference type="EMBL" id="VLLG01000003">
    <property type="protein sequence ID" value="TWI89018.1"/>
    <property type="molecule type" value="Genomic_DNA"/>
</dbReference>
<gene>
    <name evidence="1" type="ORF">LX66_3111</name>
</gene>
<dbReference type="Proteomes" id="UP000316778">
    <property type="component" value="Unassembled WGS sequence"/>
</dbReference>
<protein>
    <submittedName>
        <fullName evidence="1">Uncharacterized protein</fullName>
    </submittedName>
</protein>
<accession>A0A562T6X1</accession>
<proteinExistence type="predicted"/>
<comment type="caution">
    <text evidence="1">The sequence shown here is derived from an EMBL/GenBank/DDBJ whole genome shotgun (WGS) entry which is preliminary data.</text>
</comment>
<keyword evidence="2" id="KW-1185">Reference proteome</keyword>
<sequence>MNTIKIDNKSYVVVPKKEYENLLTKAAQKTTPAKKMSLNQGKKLAYKLIDKWAKEK</sequence>
<name>A0A562T6X1_CHIJA</name>
<evidence type="ECO:0000313" key="1">
    <source>
        <dbReference type="EMBL" id="TWI89018.1"/>
    </source>
</evidence>
<dbReference type="RefSeq" id="WP_158642649.1">
    <property type="nucleotide sequence ID" value="NZ_BAAAFY010000001.1"/>
</dbReference>
<reference evidence="1 2" key="1">
    <citation type="journal article" date="2013" name="Stand. Genomic Sci.">
        <title>Genomic Encyclopedia of Type Strains, Phase I: The one thousand microbial genomes (KMG-I) project.</title>
        <authorList>
            <person name="Kyrpides N.C."/>
            <person name="Woyke T."/>
            <person name="Eisen J.A."/>
            <person name="Garrity G."/>
            <person name="Lilburn T.G."/>
            <person name="Beck B.J."/>
            <person name="Whitman W.B."/>
            <person name="Hugenholtz P."/>
            <person name="Klenk H.P."/>
        </authorList>
    </citation>
    <scope>NUCLEOTIDE SEQUENCE [LARGE SCALE GENOMIC DNA]</scope>
    <source>
        <strain evidence="1 2">DSM 13484</strain>
    </source>
</reference>